<dbReference type="GO" id="GO:0006508">
    <property type="term" value="P:proteolysis"/>
    <property type="evidence" value="ECO:0007669"/>
    <property type="project" value="UniProtKB-KW"/>
</dbReference>
<feature type="domain" description="NlpC/P60" evidence="6">
    <location>
        <begin position="124"/>
        <end position="242"/>
    </location>
</feature>
<evidence type="ECO:0000313" key="7">
    <source>
        <dbReference type="EMBL" id="KFI68399.1"/>
    </source>
</evidence>
<protein>
    <submittedName>
        <fullName evidence="7">NlpC/P60 domain protein</fullName>
    </submittedName>
</protein>
<dbReference type="GO" id="GO:0008234">
    <property type="term" value="F:cysteine-type peptidase activity"/>
    <property type="evidence" value="ECO:0007669"/>
    <property type="project" value="UniProtKB-KW"/>
</dbReference>
<keyword evidence="8" id="KW-1185">Reference proteome</keyword>
<feature type="compositionally biased region" description="Low complexity" evidence="5">
    <location>
        <begin position="66"/>
        <end position="88"/>
    </location>
</feature>
<dbReference type="eggNOG" id="COG0791">
    <property type="taxonomic scope" value="Bacteria"/>
</dbReference>
<name>A0A087BBJ9_9BIFI</name>
<dbReference type="InterPro" id="IPR000064">
    <property type="entry name" value="NLP_P60_dom"/>
</dbReference>
<evidence type="ECO:0000256" key="4">
    <source>
        <dbReference type="ARBA" id="ARBA00022807"/>
    </source>
</evidence>
<comment type="caution">
    <text evidence="7">The sequence shown here is derived from an EMBL/GenBank/DDBJ whole genome shotgun (WGS) entry which is preliminary data.</text>
</comment>
<dbReference type="Pfam" id="PF00877">
    <property type="entry name" value="NLPC_P60"/>
    <property type="match status" value="1"/>
</dbReference>
<dbReference type="AlphaFoldDB" id="A0A087BBJ9"/>
<proteinExistence type="inferred from homology"/>
<sequence length="242" mass="24077">MAFADNNTASNGAVAVSRSFPKVNTAKANLFAEATSTTVNGDSNWGGIESLNVPQTQSTAEKEAEAAAQAKAEAEARAQAQEEAAAAASRSHAREDTAATADTAANTGASAGTAAAAAPVAPQSGNGAALAAFAQGYVGTPYVMGGNTPSPGWDCSGFVQWVFSQFGISLPRTSGEQAMVGTAVPSLAQAQPGDIIANGAHAAIYIGNGMVVNALNPSDGTQITAVAATSTLQGGYSIRRVL</sequence>
<evidence type="ECO:0000256" key="5">
    <source>
        <dbReference type="SAM" id="MobiDB-lite"/>
    </source>
</evidence>
<evidence type="ECO:0000256" key="2">
    <source>
        <dbReference type="ARBA" id="ARBA00022670"/>
    </source>
</evidence>
<dbReference type="STRING" id="1692.BMAGN_0360"/>
<dbReference type="Proteomes" id="UP000029052">
    <property type="component" value="Unassembled WGS sequence"/>
</dbReference>
<dbReference type="SUPFAM" id="SSF54001">
    <property type="entry name" value="Cysteine proteinases"/>
    <property type="match status" value="1"/>
</dbReference>
<comment type="similarity">
    <text evidence="1">Belongs to the peptidase C40 family.</text>
</comment>
<keyword evidence="4" id="KW-0788">Thiol protease</keyword>
<dbReference type="PANTHER" id="PTHR47053">
    <property type="entry name" value="MUREIN DD-ENDOPEPTIDASE MEPH-RELATED"/>
    <property type="match status" value="1"/>
</dbReference>
<dbReference type="EMBL" id="JGZB01000004">
    <property type="protein sequence ID" value="KFI68399.1"/>
    <property type="molecule type" value="Genomic_DNA"/>
</dbReference>
<dbReference type="InterPro" id="IPR038765">
    <property type="entry name" value="Papain-like_cys_pep_sf"/>
</dbReference>
<evidence type="ECO:0000313" key="8">
    <source>
        <dbReference type="Proteomes" id="UP000029052"/>
    </source>
</evidence>
<feature type="region of interest" description="Disordered" evidence="5">
    <location>
        <begin position="55"/>
        <end position="104"/>
    </location>
</feature>
<keyword evidence="2" id="KW-0645">Protease</keyword>
<dbReference type="PROSITE" id="PS51935">
    <property type="entry name" value="NLPC_P60"/>
    <property type="match status" value="1"/>
</dbReference>
<keyword evidence="3" id="KW-0378">Hydrolase</keyword>
<dbReference type="PANTHER" id="PTHR47053:SF1">
    <property type="entry name" value="MUREIN DD-ENDOPEPTIDASE MEPH-RELATED"/>
    <property type="match status" value="1"/>
</dbReference>
<evidence type="ECO:0000256" key="1">
    <source>
        <dbReference type="ARBA" id="ARBA00007074"/>
    </source>
</evidence>
<dbReference type="Gene3D" id="3.90.1720.10">
    <property type="entry name" value="endopeptidase domain like (from Nostoc punctiforme)"/>
    <property type="match status" value="1"/>
</dbReference>
<organism evidence="7 8">
    <name type="scientific">Bifidobacterium magnum</name>
    <dbReference type="NCBI Taxonomy" id="1692"/>
    <lineage>
        <taxon>Bacteria</taxon>
        <taxon>Bacillati</taxon>
        <taxon>Actinomycetota</taxon>
        <taxon>Actinomycetes</taxon>
        <taxon>Bifidobacteriales</taxon>
        <taxon>Bifidobacteriaceae</taxon>
        <taxon>Bifidobacterium</taxon>
    </lineage>
</organism>
<dbReference type="InterPro" id="IPR051202">
    <property type="entry name" value="Peptidase_C40"/>
</dbReference>
<accession>A0A087BBJ9</accession>
<gene>
    <name evidence="7" type="ORF">BMAGN_0360</name>
</gene>
<evidence type="ECO:0000256" key="3">
    <source>
        <dbReference type="ARBA" id="ARBA00022801"/>
    </source>
</evidence>
<reference evidence="7 8" key="1">
    <citation type="submission" date="2014-03" db="EMBL/GenBank/DDBJ databases">
        <title>Genomics of Bifidobacteria.</title>
        <authorList>
            <person name="Ventura M."/>
            <person name="Milani C."/>
            <person name="Lugli G.A."/>
        </authorList>
    </citation>
    <scope>NUCLEOTIDE SEQUENCE [LARGE SCALE GENOMIC DNA]</scope>
    <source>
        <strain evidence="7 8">LMG 11591</strain>
    </source>
</reference>
<evidence type="ECO:0000259" key="6">
    <source>
        <dbReference type="PROSITE" id="PS51935"/>
    </source>
</evidence>